<evidence type="ECO:0000313" key="3">
    <source>
        <dbReference type="EMBL" id="KAG0142268.1"/>
    </source>
</evidence>
<dbReference type="Pfam" id="PF00022">
    <property type="entry name" value="Actin"/>
    <property type="match status" value="2"/>
</dbReference>
<dbReference type="SMART" id="SM00268">
    <property type="entry name" value="ACTIN"/>
    <property type="match status" value="1"/>
</dbReference>
<keyword evidence="4" id="KW-1185">Reference proteome</keyword>
<reference evidence="3" key="1">
    <citation type="submission" date="2013-11" db="EMBL/GenBank/DDBJ databases">
        <title>Genome sequence of the fusiform rust pathogen reveals effectors for host alternation and coevolution with pine.</title>
        <authorList>
            <consortium name="DOE Joint Genome Institute"/>
            <person name="Smith K."/>
            <person name="Pendleton A."/>
            <person name="Kubisiak T."/>
            <person name="Anderson C."/>
            <person name="Salamov A."/>
            <person name="Aerts A."/>
            <person name="Riley R."/>
            <person name="Clum A."/>
            <person name="Lindquist E."/>
            <person name="Ence D."/>
            <person name="Campbell M."/>
            <person name="Kronenberg Z."/>
            <person name="Feau N."/>
            <person name="Dhillon B."/>
            <person name="Hamelin R."/>
            <person name="Burleigh J."/>
            <person name="Smith J."/>
            <person name="Yandell M."/>
            <person name="Nelson C."/>
            <person name="Grigoriev I."/>
            <person name="Davis J."/>
        </authorList>
    </citation>
    <scope>NUCLEOTIDE SEQUENCE</scope>
    <source>
        <strain evidence="3">G11</strain>
    </source>
</reference>
<evidence type="ECO:0008006" key="5">
    <source>
        <dbReference type="Google" id="ProtNLM"/>
    </source>
</evidence>
<feature type="region of interest" description="Disordered" evidence="2">
    <location>
        <begin position="497"/>
        <end position="539"/>
    </location>
</feature>
<dbReference type="Gene3D" id="3.90.640.10">
    <property type="entry name" value="Actin, Chain A, domain 4"/>
    <property type="match status" value="1"/>
</dbReference>
<comment type="caution">
    <text evidence="3">The sequence shown here is derived from an EMBL/GenBank/DDBJ whole genome shotgun (WGS) entry which is preliminary data.</text>
</comment>
<evidence type="ECO:0000256" key="1">
    <source>
        <dbReference type="RuleBase" id="RU000487"/>
    </source>
</evidence>
<dbReference type="Gene3D" id="3.30.420.40">
    <property type="match status" value="2"/>
</dbReference>
<dbReference type="CDD" id="cd10206">
    <property type="entry name" value="ASKHA_NBD_Arp8-like"/>
    <property type="match status" value="1"/>
</dbReference>
<name>A0A9P6T984_9BASI</name>
<evidence type="ECO:0000256" key="2">
    <source>
        <dbReference type="SAM" id="MobiDB-lite"/>
    </source>
</evidence>
<gene>
    <name evidence="3" type="ORF">CROQUDRAFT_50536</name>
</gene>
<feature type="compositionally biased region" description="Low complexity" evidence="2">
    <location>
        <begin position="34"/>
        <end position="50"/>
    </location>
</feature>
<protein>
    <recommendedName>
        <fullName evidence="5">Actin-related protein 8</fullName>
    </recommendedName>
</protein>
<evidence type="ECO:0000313" key="4">
    <source>
        <dbReference type="Proteomes" id="UP000886653"/>
    </source>
</evidence>
<dbReference type="OrthoDB" id="5572108at2759"/>
<dbReference type="InterPro" id="IPR043129">
    <property type="entry name" value="ATPase_NBD"/>
</dbReference>
<feature type="compositionally biased region" description="Polar residues" evidence="2">
    <location>
        <begin position="528"/>
        <end position="539"/>
    </location>
</feature>
<dbReference type="SUPFAM" id="SSF53067">
    <property type="entry name" value="Actin-like ATPase domain"/>
    <property type="match status" value="2"/>
</dbReference>
<accession>A0A9P6T984</accession>
<feature type="compositionally biased region" description="Low complexity" evidence="2">
    <location>
        <begin position="515"/>
        <end position="527"/>
    </location>
</feature>
<dbReference type="EMBL" id="MU167354">
    <property type="protein sequence ID" value="KAG0142268.1"/>
    <property type="molecule type" value="Genomic_DNA"/>
</dbReference>
<feature type="region of interest" description="Disordered" evidence="2">
    <location>
        <begin position="11"/>
        <end position="50"/>
    </location>
</feature>
<organism evidence="3 4">
    <name type="scientific">Cronartium quercuum f. sp. fusiforme G11</name>
    <dbReference type="NCBI Taxonomy" id="708437"/>
    <lineage>
        <taxon>Eukaryota</taxon>
        <taxon>Fungi</taxon>
        <taxon>Dikarya</taxon>
        <taxon>Basidiomycota</taxon>
        <taxon>Pucciniomycotina</taxon>
        <taxon>Pucciniomycetes</taxon>
        <taxon>Pucciniales</taxon>
        <taxon>Coleosporiaceae</taxon>
        <taxon>Cronartium</taxon>
    </lineage>
</organism>
<proteinExistence type="inferred from homology"/>
<dbReference type="Proteomes" id="UP000886653">
    <property type="component" value="Unassembled WGS sequence"/>
</dbReference>
<comment type="similarity">
    <text evidence="1">Belongs to the actin family.</text>
</comment>
<dbReference type="AlphaFoldDB" id="A0A9P6T984"/>
<dbReference type="InterPro" id="IPR004000">
    <property type="entry name" value="Actin"/>
</dbReference>
<dbReference type="PANTHER" id="PTHR11937">
    <property type="entry name" value="ACTIN"/>
    <property type="match status" value="1"/>
</dbReference>
<sequence>MLGGDNAALLTRSPHLPDHDTSILTDGAAPSQGPSSLQPPATPLLQLPPQNLPLDPAQRTIVIHPGSRMLRIGRASDPLPLSIPNVVARRRSYAPGSSPNGVCRNIEPSSAPEVVDTINSKIGSIRVELRSRMRQIKLRGITNGQGIAANYNSDVVPLALSEDQDPLGTIWPPVTGPEARDIYVGEDALLIAEPEKNGYAIRWPINRGGLNTAEDSGYDTKNEIIADIEAVWLYALATGLGIKEHELKEYSAIFILPDLYDHVYLREMVDLMFRTVGFKQICLQQESLCACFGAGLGTACVIDIGATKISVSCVEEGWVLPDTRLQLAYGGDDITLVLSEMLRRQKFPYKDLNLNRTWDWQMMERLKEEMIVLSEGDVGLNVYTFFSRHPHQPTQKWTVRAYDEVIIPPMLMFTPQIVDFSRKHRPGKQLYSDKEGVDDVLDLGGNAITEAMRNSTGHPAYVKPTGASIVVPITNGSEFKPATVASEDVSAALEEIASPYGGGTPQPTVAGDSGAPTRRPSPSPATTKHVTNTLPTTTSAEVPAIQPSVIIAEASKLPLQEAIVQSILACGTEERCRRMAGALIIVGGGGLIHNVGYAITTRIQPLLASRYVNIGDASAIPPPRDIDPRLLAWKGVSLLCRLEAASDLWIRSSDWEVLGSKAIKDRTMFIC</sequence>